<dbReference type="InterPro" id="IPR050481">
    <property type="entry name" value="UDP-glycosyltransf_plant"/>
</dbReference>
<dbReference type="Pfam" id="PF00201">
    <property type="entry name" value="UDPGT"/>
    <property type="match status" value="1"/>
</dbReference>
<feature type="region of interest" description="Disordered" evidence="7">
    <location>
        <begin position="440"/>
        <end position="480"/>
    </location>
</feature>
<sequence length="480" mass="52830">MNPTPAEAAATLQLVLVPSPGAGHVFPMVELANQLLNRYPALAVTVCIMKMPFKSTSFDFATYKSSHVDRIKFIDLDPPTLDPNTPPSKRFSSFLEGHAPQVKKILSEHVAASNVSPSVVLDMFCTSFMADAKELGVPSYVFYTFSATFLGLMFQLQALYDEGRFNPVQIKDSDTEFVEISSLKTPIPGNLLPSAVVEPDLLLSLITHTRRTKEYASGILINTFQDFESHAIASLNAGQSQSQTPPPIYPVGPIMELKVKDADHSAGPIMEWLDQQPESSVVFLCFGSMGSFDEEQVNEIAAALEKSGCRFIWSLRRPPPKSGGVKFPTDYEDVTEALPAGFLDRTRGVGKVIGWAPQTMILAHPSTGGFVSHCGWNSVLESMWFGVPVATWPMYAEQQLNAVLLVRELEMAEEIRMSYRKESGEVIKAEEIEKGIMGLMSEESGGERRKKTKEMSEKSRKTVENGGASYHSIGRFVGDD</sequence>
<dbReference type="PROSITE" id="PS00375">
    <property type="entry name" value="UDPGT"/>
    <property type="match status" value="1"/>
</dbReference>
<evidence type="ECO:0000256" key="6">
    <source>
        <dbReference type="RuleBase" id="RU362057"/>
    </source>
</evidence>
<keyword evidence="3 5" id="KW-0808">Transferase</keyword>
<evidence type="ECO:0000256" key="2">
    <source>
        <dbReference type="ARBA" id="ARBA00009995"/>
    </source>
</evidence>
<dbReference type="UniPathway" id="UPA00009"/>
<gene>
    <name evidence="8" type="primary">UGT71Q2</name>
</gene>
<dbReference type="Gene3D" id="3.40.50.2000">
    <property type="entry name" value="Glycogen Phosphorylase B"/>
    <property type="match status" value="2"/>
</dbReference>
<evidence type="ECO:0000256" key="4">
    <source>
        <dbReference type="ARBA" id="ARBA00047606"/>
    </source>
</evidence>
<keyword evidence="5" id="KW-0328">Glycosyltransferase</keyword>
<dbReference type="AlphaFoldDB" id="I2BH18"/>
<dbReference type="PANTHER" id="PTHR48048">
    <property type="entry name" value="GLYCOSYLTRANSFERASE"/>
    <property type="match status" value="1"/>
</dbReference>
<dbReference type="EC" id="2.4.1.-" evidence="6"/>
<dbReference type="EMBL" id="JN088287">
    <property type="protein sequence ID" value="AFJ52914.1"/>
    <property type="molecule type" value="Genomic_DNA"/>
</dbReference>
<evidence type="ECO:0000256" key="3">
    <source>
        <dbReference type="ARBA" id="ARBA00022679"/>
    </source>
</evidence>
<evidence type="ECO:0000256" key="5">
    <source>
        <dbReference type="RuleBase" id="RU003718"/>
    </source>
</evidence>
<comment type="catalytic activity">
    <reaction evidence="4">
        <text>an anthocyanidin + UDP-alpha-D-glucose + H(+) = an anthocyanidin 3-O-beta-D-glucoside + UDP</text>
        <dbReference type="Rhea" id="RHEA:20093"/>
        <dbReference type="ChEBI" id="CHEBI:15378"/>
        <dbReference type="ChEBI" id="CHEBI:16307"/>
        <dbReference type="ChEBI" id="CHEBI:58223"/>
        <dbReference type="ChEBI" id="CHEBI:58885"/>
        <dbReference type="ChEBI" id="CHEBI:143576"/>
        <dbReference type="EC" id="2.4.1.115"/>
    </reaction>
</comment>
<organism evidence="8">
    <name type="scientific">Linum usitatissimum</name>
    <name type="common">Flax</name>
    <name type="synonym">Linum humile</name>
    <dbReference type="NCBI Taxonomy" id="4006"/>
    <lineage>
        <taxon>Eukaryota</taxon>
        <taxon>Viridiplantae</taxon>
        <taxon>Streptophyta</taxon>
        <taxon>Embryophyta</taxon>
        <taxon>Tracheophyta</taxon>
        <taxon>Spermatophyta</taxon>
        <taxon>Magnoliopsida</taxon>
        <taxon>eudicotyledons</taxon>
        <taxon>Gunneridae</taxon>
        <taxon>Pentapetalae</taxon>
        <taxon>rosids</taxon>
        <taxon>fabids</taxon>
        <taxon>Malpighiales</taxon>
        <taxon>Linaceae</taxon>
        <taxon>Linum</taxon>
    </lineage>
</organism>
<evidence type="ECO:0000313" key="8">
    <source>
        <dbReference type="EMBL" id="AFJ52914.1"/>
    </source>
</evidence>
<dbReference type="SUPFAM" id="SSF53756">
    <property type="entry name" value="UDP-Glycosyltransferase/glycogen phosphorylase"/>
    <property type="match status" value="1"/>
</dbReference>
<dbReference type="FunFam" id="3.40.50.2000:FF:000056">
    <property type="entry name" value="Glycosyltransferase"/>
    <property type="match status" value="1"/>
</dbReference>
<dbReference type="PANTHER" id="PTHR48048:SF45">
    <property type="entry name" value="GLYCOSYLTRANSFERASE"/>
    <property type="match status" value="1"/>
</dbReference>
<evidence type="ECO:0000256" key="1">
    <source>
        <dbReference type="ARBA" id="ARBA00004935"/>
    </source>
</evidence>
<accession>I2BH18</accession>
<dbReference type="InterPro" id="IPR002213">
    <property type="entry name" value="UDP_glucos_trans"/>
</dbReference>
<dbReference type="InterPro" id="IPR035595">
    <property type="entry name" value="UDP_glycos_trans_CS"/>
</dbReference>
<dbReference type="CDD" id="cd03784">
    <property type="entry name" value="GT1_Gtf-like"/>
    <property type="match status" value="1"/>
</dbReference>
<protein>
    <recommendedName>
        <fullName evidence="6">Glycosyltransferase</fullName>
        <ecNumber evidence="6">2.4.1.-</ecNumber>
    </recommendedName>
</protein>
<dbReference type="GO" id="GO:0009718">
    <property type="term" value="P:anthocyanin-containing compound biosynthetic process"/>
    <property type="evidence" value="ECO:0007669"/>
    <property type="project" value="UniProtKB-UniPathway"/>
</dbReference>
<comment type="pathway">
    <text evidence="1">Pigment biosynthesis; anthocyanin biosynthesis.</text>
</comment>
<reference evidence="8" key="1">
    <citation type="journal article" date="2012" name="BMC Genomics">
        <title>Phylogenomic analysis of UDP glycosyltransferase 1 multigene family in Linum usitatissimum identified genes with varied expression patterns.</title>
        <authorList>
            <person name="Barvkar V.T."/>
            <person name="Pardeshi V.C."/>
            <person name="Kale S.M."/>
            <person name="Kadoo N.Y."/>
            <person name="Gupta V.S."/>
        </authorList>
    </citation>
    <scope>NUCLEOTIDE SEQUENCE</scope>
</reference>
<name>I2BH18_LINUS</name>
<comment type="similarity">
    <text evidence="2 5">Belongs to the UDP-glycosyltransferase family.</text>
</comment>
<feature type="compositionally biased region" description="Basic and acidic residues" evidence="7">
    <location>
        <begin position="453"/>
        <end position="463"/>
    </location>
</feature>
<evidence type="ECO:0000256" key="7">
    <source>
        <dbReference type="SAM" id="MobiDB-lite"/>
    </source>
</evidence>
<dbReference type="GO" id="GO:0047213">
    <property type="term" value="F:anthocyanidin 3-O-glucosyltransferase activity"/>
    <property type="evidence" value="ECO:0007669"/>
    <property type="project" value="UniProtKB-EC"/>
</dbReference>
<proteinExistence type="inferred from homology"/>